<dbReference type="EMBL" id="JACRSQ010000004">
    <property type="protein sequence ID" value="MBC8542729.1"/>
    <property type="molecule type" value="Genomic_DNA"/>
</dbReference>
<protein>
    <submittedName>
        <fullName evidence="3">Transposase</fullName>
    </submittedName>
</protein>
<feature type="region of interest" description="Disordered" evidence="1">
    <location>
        <begin position="77"/>
        <end position="107"/>
    </location>
</feature>
<dbReference type="Gene3D" id="3.30.420.10">
    <property type="entry name" value="Ribonuclease H-like superfamily/Ribonuclease H"/>
    <property type="match status" value="1"/>
</dbReference>
<dbReference type="GO" id="GO:0003676">
    <property type="term" value="F:nucleic acid binding"/>
    <property type="evidence" value="ECO:0007669"/>
    <property type="project" value="InterPro"/>
</dbReference>
<name>A0A926DSW6_9FIRM</name>
<dbReference type="InterPro" id="IPR036397">
    <property type="entry name" value="RNaseH_sf"/>
</dbReference>
<evidence type="ECO:0000259" key="2">
    <source>
        <dbReference type="PROSITE" id="PS50994"/>
    </source>
</evidence>
<accession>A0A926DSW6</accession>
<dbReference type="InterPro" id="IPR001584">
    <property type="entry name" value="Integrase_cat-core"/>
</dbReference>
<dbReference type="Pfam" id="PF13683">
    <property type="entry name" value="rve_3"/>
    <property type="match status" value="1"/>
</dbReference>
<dbReference type="GO" id="GO:0015074">
    <property type="term" value="P:DNA integration"/>
    <property type="evidence" value="ECO:0007669"/>
    <property type="project" value="InterPro"/>
</dbReference>
<dbReference type="PROSITE" id="PS50994">
    <property type="entry name" value="INTEGRASE"/>
    <property type="match status" value="1"/>
</dbReference>
<comment type="caution">
    <text evidence="3">The sequence shown here is derived from an EMBL/GenBank/DDBJ whole genome shotgun (WGS) entry which is preliminary data.</text>
</comment>
<feature type="domain" description="Integrase catalytic" evidence="2">
    <location>
        <begin position="1"/>
        <end position="84"/>
    </location>
</feature>
<evidence type="ECO:0000313" key="3">
    <source>
        <dbReference type="EMBL" id="MBC8542729.1"/>
    </source>
</evidence>
<dbReference type="Proteomes" id="UP000657006">
    <property type="component" value="Unassembled WGS sequence"/>
</dbReference>
<reference evidence="3" key="1">
    <citation type="submission" date="2020-08" db="EMBL/GenBank/DDBJ databases">
        <title>Genome public.</title>
        <authorList>
            <person name="Liu C."/>
            <person name="Sun Q."/>
        </authorList>
    </citation>
    <scope>NUCLEOTIDE SEQUENCE</scope>
    <source>
        <strain evidence="3">NSJ-32</strain>
    </source>
</reference>
<gene>
    <name evidence="3" type="ORF">H8730_04105</name>
</gene>
<keyword evidence="4" id="KW-1185">Reference proteome</keyword>
<sequence length="107" mass="12916">MHPLDFLCNDRNIRHKRIRPKTPWHNGKVERSHRNDQERFYTHLSFYSYEDLQKQIKQYLKRSNQIPMSVLGWKTPLQKRQGWRPPGFADGGRHRPKSAKPILIIDK</sequence>
<dbReference type="SUPFAM" id="SSF53098">
    <property type="entry name" value="Ribonuclease H-like"/>
    <property type="match status" value="1"/>
</dbReference>
<dbReference type="AlphaFoldDB" id="A0A926DSW6"/>
<dbReference type="InterPro" id="IPR012337">
    <property type="entry name" value="RNaseH-like_sf"/>
</dbReference>
<proteinExistence type="predicted"/>
<evidence type="ECO:0000256" key="1">
    <source>
        <dbReference type="SAM" id="MobiDB-lite"/>
    </source>
</evidence>
<organism evidence="3 4">
    <name type="scientific">Bianquea renquensis</name>
    <dbReference type="NCBI Taxonomy" id="2763661"/>
    <lineage>
        <taxon>Bacteria</taxon>
        <taxon>Bacillati</taxon>
        <taxon>Bacillota</taxon>
        <taxon>Clostridia</taxon>
        <taxon>Eubacteriales</taxon>
        <taxon>Bianqueaceae</taxon>
        <taxon>Bianquea</taxon>
    </lineage>
</organism>
<evidence type="ECO:0000313" key="4">
    <source>
        <dbReference type="Proteomes" id="UP000657006"/>
    </source>
</evidence>